<protein>
    <submittedName>
        <fullName evidence="2">Uncharacterized protein</fullName>
    </submittedName>
</protein>
<evidence type="ECO:0000313" key="3">
    <source>
        <dbReference type="Proteomes" id="UP000678228"/>
    </source>
</evidence>
<dbReference type="Proteomes" id="UP000678228">
    <property type="component" value="Unassembled WGS sequence"/>
</dbReference>
<feature type="compositionally biased region" description="Acidic residues" evidence="1">
    <location>
        <begin position="122"/>
        <end position="135"/>
    </location>
</feature>
<organism evidence="2 3">
    <name type="scientific">Halalkalibacter suaedae</name>
    <dbReference type="NCBI Taxonomy" id="2822140"/>
    <lineage>
        <taxon>Bacteria</taxon>
        <taxon>Bacillati</taxon>
        <taxon>Bacillota</taxon>
        <taxon>Bacilli</taxon>
        <taxon>Bacillales</taxon>
        <taxon>Bacillaceae</taxon>
        <taxon>Halalkalibacter</taxon>
    </lineage>
</organism>
<dbReference type="RefSeq" id="WP_210597949.1">
    <property type="nucleotide sequence ID" value="NZ_JAGKSQ010000005.1"/>
</dbReference>
<gene>
    <name evidence="2" type="ORF">J7W16_14050</name>
</gene>
<sequence>MRKHKYCSKCGHKLSTYHDHKNHHHHKTNCHSDHYDYHRGYHCNHSHHHDCDCHYHHRHLCDDDFRLRLGGLHGGLNFRLRQLIGCDVEIELENNEILHGKVCYVGSNFVELQVEERSTASTDDEERENATDEDAKDTHSNDENCHNTIFSIDKIENVKYPSKCRPDHDH</sequence>
<accession>A0A940WU02</accession>
<dbReference type="AlphaFoldDB" id="A0A940WU02"/>
<evidence type="ECO:0000313" key="2">
    <source>
        <dbReference type="EMBL" id="MBP3952261.1"/>
    </source>
</evidence>
<keyword evidence="3" id="KW-1185">Reference proteome</keyword>
<proteinExistence type="predicted"/>
<feature type="region of interest" description="Disordered" evidence="1">
    <location>
        <begin position="116"/>
        <end position="144"/>
    </location>
</feature>
<name>A0A940WU02_9BACI</name>
<evidence type="ECO:0000256" key="1">
    <source>
        <dbReference type="SAM" id="MobiDB-lite"/>
    </source>
</evidence>
<reference evidence="2" key="1">
    <citation type="submission" date="2021-03" db="EMBL/GenBank/DDBJ databases">
        <title>Bacillus suaedae sp. nov., isolated from Suaeda aralocaspica.</title>
        <authorList>
            <person name="Lei R.F.R."/>
        </authorList>
    </citation>
    <scope>NUCLEOTIDE SEQUENCE</scope>
    <source>
        <strain evidence="2">YZJH907-2</strain>
    </source>
</reference>
<comment type="caution">
    <text evidence="2">The sequence shown here is derived from an EMBL/GenBank/DDBJ whole genome shotgun (WGS) entry which is preliminary data.</text>
</comment>
<dbReference type="EMBL" id="JAGKSQ010000005">
    <property type="protein sequence ID" value="MBP3952261.1"/>
    <property type="molecule type" value="Genomic_DNA"/>
</dbReference>